<feature type="non-terminal residue" evidence="1">
    <location>
        <position position="1"/>
    </location>
</feature>
<protein>
    <submittedName>
        <fullName evidence="1">Uncharacterized protein</fullName>
    </submittedName>
</protein>
<organism evidence="1">
    <name type="scientific">marine sediment metagenome</name>
    <dbReference type="NCBI Taxonomy" id="412755"/>
    <lineage>
        <taxon>unclassified sequences</taxon>
        <taxon>metagenomes</taxon>
        <taxon>ecological metagenomes</taxon>
    </lineage>
</organism>
<accession>X1EAI1</accession>
<reference evidence="1" key="1">
    <citation type="journal article" date="2014" name="Front. Microbiol.">
        <title>High frequency of phylogenetically diverse reductive dehalogenase-homologous genes in deep subseafloor sedimentary metagenomes.</title>
        <authorList>
            <person name="Kawai M."/>
            <person name="Futagami T."/>
            <person name="Toyoda A."/>
            <person name="Takaki Y."/>
            <person name="Nishi S."/>
            <person name="Hori S."/>
            <person name="Arai W."/>
            <person name="Tsubouchi T."/>
            <person name="Morono Y."/>
            <person name="Uchiyama I."/>
            <person name="Ito T."/>
            <person name="Fujiyama A."/>
            <person name="Inagaki F."/>
            <person name="Takami H."/>
        </authorList>
    </citation>
    <scope>NUCLEOTIDE SEQUENCE</scope>
    <source>
        <strain evidence="1">Expedition CK06-06</strain>
    </source>
</reference>
<evidence type="ECO:0000313" key="1">
    <source>
        <dbReference type="EMBL" id="GAH14149.1"/>
    </source>
</evidence>
<dbReference type="EMBL" id="BART01035403">
    <property type="protein sequence ID" value="GAH14149.1"/>
    <property type="molecule type" value="Genomic_DNA"/>
</dbReference>
<proteinExistence type="predicted"/>
<dbReference type="AlphaFoldDB" id="X1EAI1"/>
<gene>
    <name evidence="1" type="ORF">S01H4_60153</name>
</gene>
<sequence length="75" mass="8928">VEVIYAENKTPGVTLEIIYSFLKKNKFAIVSRYKDELVPLVLKEFKNSELYSIDINKLTNILIIKEKTYKFEKRR</sequence>
<name>X1EAI1_9ZZZZ</name>
<comment type="caution">
    <text evidence="1">The sequence shown here is derived from an EMBL/GenBank/DDBJ whole genome shotgun (WGS) entry which is preliminary data.</text>
</comment>